<name>A0AAD7DTE7_MYCRO</name>
<dbReference type="InterPro" id="IPR011701">
    <property type="entry name" value="MFS"/>
</dbReference>
<sequence length="284" mass="30647">MVFGLLSNTILAATVAPHLELYAALACCVHKPEVAGVDTYSPLCRGVLISPSFTIAVDDTVDRMFKRAPPTILKLGSNPYSSDPAVQSAAAKINTGLEMIAVSTLTEILTIVTVGWWSSFSDRYGRKTTMGIAAIGQLISSLNFLFAAKYVEQIPGGYWLLVVDAVISGIFGGATSKGAAMFAYVSDISTTETRSRLFSVLTGFFLAGVGIGPMLGGLIVWFTHNLLSVLYMAAAFRTVQTFFVWFILPESLPPAQMQRALVNHQEISVSTDDHTPLFGRLVFF</sequence>
<feature type="domain" description="Major facilitator superfamily (MFS) profile" evidence="7">
    <location>
        <begin position="44"/>
        <end position="284"/>
    </location>
</feature>
<feature type="signal peptide" evidence="6">
    <location>
        <begin position="1"/>
        <end position="26"/>
    </location>
</feature>
<feature type="transmembrane region" description="Helical" evidence="5">
    <location>
        <begin position="197"/>
        <end position="222"/>
    </location>
</feature>
<dbReference type="Gene3D" id="1.20.1250.20">
    <property type="entry name" value="MFS general substrate transporter like domains"/>
    <property type="match status" value="1"/>
</dbReference>
<feature type="chain" id="PRO_5042009556" evidence="6">
    <location>
        <begin position="27"/>
        <end position="284"/>
    </location>
</feature>
<evidence type="ECO:0000313" key="8">
    <source>
        <dbReference type="EMBL" id="KAJ7698599.1"/>
    </source>
</evidence>
<keyword evidence="2 5" id="KW-0812">Transmembrane</keyword>
<dbReference type="InterPro" id="IPR036259">
    <property type="entry name" value="MFS_trans_sf"/>
</dbReference>
<protein>
    <submittedName>
        <fullName evidence="8">Major facilitator superfamily domain-containing protein</fullName>
    </submittedName>
</protein>
<dbReference type="SUPFAM" id="SSF103473">
    <property type="entry name" value="MFS general substrate transporter"/>
    <property type="match status" value="1"/>
</dbReference>
<dbReference type="GO" id="GO:0016020">
    <property type="term" value="C:membrane"/>
    <property type="evidence" value="ECO:0007669"/>
    <property type="project" value="UniProtKB-SubCell"/>
</dbReference>
<dbReference type="GO" id="GO:0022857">
    <property type="term" value="F:transmembrane transporter activity"/>
    <property type="evidence" value="ECO:0007669"/>
    <property type="project" value="InterPro"/>
</dbReference>
<dbReference type="PANTHER" id="PTHR23507">
    <property type="entry name" value="ZGC:174356"/>
    <property type="match status" value="1"/>
</dbReference>
<dbReference type="InterPro" id="IPR020846">
    <property type="entry name" value="MFS_dom"/>
</dbReference>
<accession>A0AAD7DTE7</accession>
<feature type="transmembrane region" description="Helical" evidence="5">
    <location>
        <begin position="99"/>
        <end position="118"/>
    </location>
</feature>
<feature type="transmembrane region" description="Helical" evidence="5">
    <location>
        <begin position="228"/>
        <end position="248"/>
    </location>
</feature>
<evidence type="ECO:0000256" key="6">
    <source>
        <dbReference type="SAM" id="SignalP"/>
    </source>
</evidence>
<evidence type="ECO:0000313" key="9">
    <source>
        <dbReference type="Proteomes" id="UP001221757"/>
    </source>
</evidence>
<keyword evidence="9" id="KW-1185">Reference proteome</keyword>
<keyword evidence="3 5" id="KW-1133">Transmembrane helix</keyword>
<evidence type="ECO:0000256" key="2">
    <source>
        <dbReference type="ARBA" id="ARBA00022692"/>
    </source>
</evidence>
<dbReference type="AlphaFoldDB" id="A0AAD7DTE7"/>
<gene>
    <name evidence="8" type="ORF">B0H17DRAFT_1129649</name>
</gene>
<evidence type="ECO:0000256" key="3">
    <source>
        <dbReference type="ARBA" id="ARBA00022989"/>
    </source>
</evidence>
<proteinExistence type="predicted"/>
<dbReference type="PROSITE" id="PS50850">
    <property type="entry name" value="MFS"/>
    <property type="match status" value="1"/>
</dbReference>
<comment type="caution">
    <text evidence="8">The sequence shown here is derived from an EMBL/GenBank/DDBJ whole genome shotgun (WGS) entry which is preliminary data.</text>
</comment>
<reference evidence="8" key="1">
    <citation type="submission" date="2023-03" db="EMBL/GenBank/DDBJ databases">
        <title>Massive genome expansion in bonnet fungi (Mycena s.s.) driven by repeated elements and novel gene families across ecological guilds.</title>
        <authorList>
            <consortium name="Lawrence Berkeley National Laboratory"/>
            <person name="Harder C.B."/>
            <person name="Miyauchi S."/>
            <person name="Viragh M."/>
            <person name="Kuo A."/>
            <person name="Thoen E."/>
            <person name="Andreopoulos B."/>
            <person name="Lu D."/>
            <person name="Skrede I."/>
            <person name="Drula E."/>
            <person name="Henrissat B."/>
            <person name="Morin E."/>
            <person name="Kohler A."/>
            <person name="Barry K."/>
            <person name="LaButti K."/>
            <person name="Morin E."/>
            <person name="Salamov A."/>
            <person name="Lipzen A."/>
            <person name="Mereny Z."/>
            <person name="Hegedus B."/>
            <person name="Baldrian P."/>
            <person name="Stursova M."/>
            <person name="Weitz H."/>
            <person name="Taylor A."/>
            <person name="Grigoriev I.V."/>
            <person name="Nagy L.G."/>
            <person name="Martin F."/>
            <person name="Kauserud H."/>
        </authorList>
    </citation>
    <scope>NUCLEOTIDE SEQUENCE</scope>
    <source>
        <strain evidence="8">CBHHK067</strain>
    </source>
</reference>
<dbReference type="Proteomes" id="UP001221757">
    <property type="component" value="Unassembled WGS sequence"/>
</dbReference>
<evidence type="ECO:0000256" key="5">
    <source>
        <dbReference type="SAM" id="Phobius"/>
    </source>
</evidence>
<dbReference type="Pfam" id="PF07690">
    <property type="entry name" value="MFS_1"/>
    <property type="match status" value="1"/>
</dbReference>
<comment type="subcellular location">
    <subcellularLocation>
        <location evidence="1">Membrane</location>
        <topology evidence="1">Multi-pass membrane protein</topology>
    </subcellularLocation>
</comment>
<organism evidence="8 9">
    <name type="scientific">Mycena rosella</name>
    <name type="common">Pink bonnet</name>
    <name type="synonym">Agaricus rosellus</name>
    <dbReference type="NCBI Taxonomy" id="1033263"/>
    <lineage>
        <taxon>Eukaryota</taxon>
        <taxon>Fungi</taxon>
        <taxon>Dikarya</taxon>
        <taxon>Basidiomycota</taxon>
        <taxon>Agaricomycotina</taxon>
        <taxon>Agaricomycetes</taxon>
        <taxon>Agaricomycetidae</taxon>
        <taxon>Agaricales</taxon>
        <taxon>Marasmiineae</taxon>
        <taxon>Mycenaceae</taxon>
        <taxon>Mycena</taxon>
    </lineage>
</organism>
<evidence type="ECO:0000256" key="1">
    <source>
        <dbReference type="ARBA" id="ARBA00004141"/>
    </source>
</evidence>
<evidence type="ECO:0000259" key="7">
    <source>
        <dbReference type="PROSITE" id="PS50850"/>
    </source>
</evidence>
<feature type="transmembrane region" description="Helical" evidence="5">
    <location>
        <begin position="157"/>
        <end position="185"/>
    </location>
</feature>
<keyword evidence="6" id="KW-0732">Signal</keyword>
<feature type="transmembrane region" description="Helical" evidence="5">
    <location>
        <begin position="130"/>
        <end position="151"/>
    </location>
</feature>
<dbReference type="EMBL" id="JARKIE010000025">
    <property type="protein sequence ID" value="KAJ7698599.1"/>
    <property type="molecule type" value="Genomic_DNA"/>
</dbReference>
<dbReference type="PANTHER" id="PTHR23507:SF1">
    <property type="entry name" value="FI18259P1-RELATED"/>
    <property type="match status" value="1"/>
</dbReference>
<evidence type="ECO:0000256" key="4">
    <source>
        <dbReference type="ARBA" id="ARBA00023136"/>
    </source>
</evidence>
<keyword evidence="4 5" id="KW-0472">Membrane</keyword>